<organism evidence="2 3">
    <name type="scientific">Streptosporangium canum</name>
    <dbReference type="NCBI Taxonomy" id="324952"/>
    <lineage>
        <taxon>Bacteria</taxon>
        <taxon>Bacillati</taxon>
        <taxon>Actinomycetota</taxon>
        <taxon>Actinomycetes</taxon>
        <taxon>Streptosporangiales</taxon>
        <taxon>Streptosporangiaceae</taxon>
        <taxon>Streptosporangium</taxon>
    </lineage>
</organism>
<proteinExistence type="predicted"/>
<evidence type="ECO:0000313" key="3">
    <source>
        <dbReference type="Proteomes" id="UP000199111"/>
    </source>
</evidence>
<gene>
    <name evidence="2" type="ORF">SAMN05216275_11780</name>
</gene>
<dbReference type="SUPFAM" id="SSF53850">
    <property type="entry name" value="Periplasmic binding protein-like II"/>
    <property type="match status" value="1"/>
</dbReference>
<dbReference type="Gene3D" id="3.40.190.10">
    <property type="entry name" value="Periplasmic binding protein-like II"/>
    <property type="match status" value="2"/>
</dbReference>
<dbReference type="GO" id="GO:0030288">
    <property type="term" value="C:outer membrane-bounded periplasmic space"/>
    <property type="evidence" value="ECO:0007669"/>
    <property type="project" value="TreeGrafter"/>
</dbReference>
<protein>
    <submittedName>
        <fullName evidence="2">Putative spermidine/putrescine transport system substrate-binding protein</fullName>
    </submittedName>
</protein>
<evidence type="ECO:0000313" key="2">
    <source>
        <dbReference type="EMBL" id="SFK09834.1"/>
    </source>
</evidence>
<sequence length="435" mass="46014">MKSQLSHSPDVLRAFIGRKPITDLLGLACLYKFAYFHCILRDTPLGDNVIASQVRSAALAALLLAGVTACGAAPTTAAPSASGGGSAAGVDARTAASAADFGGLDKLVEAAKREGRLHVIALPPDWANYGKIIEAFKAKYGIEIESETPDAASADEINAVKTRKGQDRAPDVLDVGQSFAISGAAEGLFAPYKVQTWDKIPANQKEPSGLWFNDYGGYVSIGCDAKKITKCPETFADLLRPEYKGKVALNGNPTKSGSAFAGVYAAALANGGSFDDIQPGLQFFKKLKDTGNFNPVETTPATIEKGETQISIDWDYNNAAYAPKMAEKGLDWKTVIPTDGKYFQLYAQAINKDAPHPAAARLWQEFLYSTEGQNLYLGGFARPVLLPAMKADGSVDKDAEANLPPVEGEPSFPTEAQVNKAKEVLAGGWGAAVSG</sequence>
<dbReference type="GO" id="GO:0015888">
    <property type="term" value="P:thiamine transport"/>
    <property type="evidence" value="ECO:0007669"/>
    <property type="project" value="TreeGrafter"/>
</dbReference>
<dbReference type="Proteomes" id="UP000199111">
    <property type="component" value="Unassembled WGS sequence"/>
</dbReference>
<keyword evidence="1" id="KW-0732">Signal</keyword>
<dbReference type="PANTHER" id="PTHR30006">
    <property type="entry name" value="THIAMINE-BINDING PERIPLASMIC PROTEIN-RELATED"/>
    <property type="match status" value="1"/>
</dbReference>
<dbReference type="PANTHER" id="PTHR30006:SF2">
    <property type="entry name" value="ABC TRANSPORTER SUBSTRATE-BINDING PROTEIN"/>
    <property type="match status" value="1"/>
</dbReference>
<evidence type="ECO:0000256" key="1">
    <source>
        <dbReference type="ARBA" id="ARBA00022729"/>
    </source>
</evidence>
<name>A0A1I3WQ92_9ACTN</name>
<dbReference type="EMBL" id="FOQY01000017">
    <property type="protein sequence ID" value="SFK09834.1"/>
    <property type="molecule type" value="Genomic_DNA"/>
</dbReference>
<dbReference type="GO" id="GO:0030975">
    <property type="term" value="F:thiamine binding"/>
    <property type="evidence" value="ECO:0007669"/>
    <property type="project" value="TreeGrafter"/>
</dbReference>
<dbReference type="AlphaFoldDB" id="A0A1I3WQ92"/>
<dbReference type="GO" id="GO:0030976">
    <property type="term" value="F:thiamine pyrophosphate binding"/>
    <property type="evidence" value="ECO:0007669"/>
    <property type="project" value="TreeGrafter"/>
</dbReference>
<dbReference type="Pfam" id="PF13343">
    <property type="entry name" value="SBP_bac_6"/>
    <property type="match status" value="1"/>
</dbReference>
<accession>A0A1I3WQ92</accession>
<keyword evidence="3" id="KW-1185">Reference proteome</keyword>
<reference evidence="3" key="1">
    <citation type="submission" date="2016-10" db="EMBL/GenBank/DDBJ databases">
        <authorList>
            <person name="Varghese N."/>
            <person name="Submissions S."/>
        </authorList>
    </citation>
    <scope>NUCLEOTIDE SEQUENCE [LARGE SCALE GENOMIC DNA]</scope>
    <source>
        <strain evidence="3">CGMCC 4.2126</strain>
    </source>
</reference>